<dbReference type="PANTHER" id="PTHR33133:SF14">
    <property type="entry name" value="OS06G0653700 PROTEIN"/>
    <property type="match status" value="1"/>
</dbReference>
<keyword evidence="4" id="KW-1185">Reference proteome</keyword>
<sequence>MSKLSNLSKTLIVFLSCGSLLHLKSHRNPNPNHSPPTSIDPISFIFSRLSTIAMAYLSSTAYRGDLPTLETLIARIQKSWKQPAITLIYIELLNTVSASLLLLLASAARAAGGSASEAAAIAGGVVVAGSWLRSAIFAYSEVDLKVGMVVSVVEGCGGEKAVKRAGKLIEGRKMEGFGLMVGTMMVEGMIGKILGLGLGLGLGSAAGALEAMMGKFLTYFGYTAFYYECKRRKG</sequence>
<keyword evidence="1" id="KW-1133">Transmembrane helix</keyword>
<evidence type="ECO:0000256" key="1">
    <source>
        <dbReference type="SAM" id="Phobius"/>
    </source>
</evidence>
<dbReference type="Proteomes" id="UP000236161">
    <property type="component" value="Unassembled WGS sequence"/>
</dbReference>
<reference evidence="3 4" key="1">
    <citation type="journal article" date="2017" name="Nature">
        <title>The Apostasia genome and the evolution of orchids.</title>
        <authorList>
            <person name="Zhang G.Q."/>
            <person name="Liu K.W."/>
            <person name="Li Z."/>
            <person name="Lohaus R."/>
            <person name="Hsiao Y.Y."/>
            <person name="Niu S.C."/>
            <person name="Wang J.Y."/>
            <person name="Lin Y.C."/>
            <person name="Xu Q."/>
            <person name="Chen L.J."/>
            <person name="Yoshida K."/>
            <person name="Fujiwara S."/>
            <person name="Wang Z.W."/>
            <person name="Zhang Y.Q."/>
            <person name="Mitsuda N."/>
            <person name="Wang M."/>
            <person name="Liu G.H."/>
            <person name="Pecoraro L."/>
            <person name="Huang H.X."/>
            <person name="Xiao X.J."/>
            <person name="Lin M."/>
            <person name="Wu X.Y."/>
            <person name="Wu W.L."/>
            <person name="Chen Y.Y."/>
            <person name="Chang S.B."/>
            <person name="Sakamoto S."/>
            <person name="Ohme-Takagi M."/>
            <person name="Yagi M."/>
            <person name="Zeng S.J."/>
            <person name="Shen C.Y."/>
            <person name="Yeh C.M."/>
            <person name="Luo Y.B."/>
            <person name="Tsai W.C."/>
            <person name="Van de Peer Y."/>
            <person name="Liu Z.J."/>
        </authorList>
    </citation>
    <scope>NUCLEOTIDE SEQUENCE [LARGE SCALE GENOMIC DNA]</scope>
    <source>
        <strain evidence="4">cv. Shenzhen</strain>
        <tissue evidence="3">Stem</tissue>
    </source>
</reference>
<evidence type="ECO:0000313" key="3">
    <source>
        <dbReference type="EMBL" id="PKA58695.1"/>
    </source>
</evidence>
<protein>
    <submittedName>
        <fullName evidence="3">Uncharacterized protein</fullName>
    </submittedName>
</protein>
<proteinExistence type="predicted"/>
<feature type="signal peptide" evidence="2">
    <location>
        <begin position="1"/>
        <end position="25"/>
    </location>
</feature>
<feature type="transmembrane region" description="Helical" evidence="1">
    <location>
        <begin position="177"/>
        <end position="200"/>
    </location>
</feature>
<organism evidence="3 4">
    <name type="scientific">Apostasia shenzhenica</name>
    <dbReference type="NCBI Taxonomy" id="1088818"/>
    <lineage>
        <taxon>Eukaryota</taxon>
        <taxon>Viridiplantae</taxon>
        <taxon>Streptophyta</taxon>
        <taxon>Embryophyta</taxon>
        <taxon>Tracheophyta</taxon>
        <taxon>Spermatophyta</taxon>
        <taxon>Magnoliopsida</taxon>
        <taxon>Liliopsida</taxon>
        <taxon>Asparagales</taxon>
        <taxon>Orchidaceae</taxon>
        <taxon>Apostasioideae</taxon>
        <taxon>Apostasia</taxon>
    </lineage>
</organism>
<keyword evidence="2" id="KW-0732">Signal</keyword>
<dbReference type="OrthoDB" id="777403at2759"/>
<feature type="transmembrane region" description="Helical" evidence="1">
    <location>
        <begin position="206"/>
        <end position="227"/>
    </location>
</feature>
<keyword evidence="1" id="KW-0472">Membrane</keyword>
<feature type="transmembrane region" description="Helical" evidence="1">
    <location>
        <begin position="83"/>
        <end position="106"/>
    </location>
</feature>
<accession>A0A2I0AT15</accession>
<gene>
    <name evidence="3" type="ORF">AXF42_Ash008982</name>
</gene>
<name>A0A2I0AT15_9ASPA</name>
<dbReference type="PANTHER" id="PTHR33133">
    <property type="entry name" value="OS08G0107100 PROTEIN-RELATED"/>
    <property type="match status" value="1"/>
</dbReference>
<evidence type="ECO:0000256" key="2">
    <source>
        <dbReference type="SAM" id="SignalP"/>
    </source>
</evidence>
<keyword evidence="1" id="KW-0812">Transmembrane</keyword>
<dbReference type="AlphaFoldDB" id="A0A2I0AT15"/>
<feature type="chain" id="PRO_5014182071" evidence="2">
    <location>
        <begin position="26"/>
        <end position="234"/>
    </location>
</feature>
<dbReference type="EMBL" id="KZ451951">
    <property type="protein sequence ID" value="PKA58695.1"/>
    <property type="molecule type" value="Genomic_DNA"/>
</dbReference>
<evidence type="ECO:0000313" key="4">
    <source>
        <dbReference type="Proteomes" id="UP000236161"/>
    </source>
</evidence>
<feature type="transmembrane region" description="Helical" evidence="1">
    <location>
        <begin position="118"/>
        <end position="139"/>
    </location>
</feature>